<feature type="region of interest" description="Interaction with substrate tRNA" evidence="10">
    <location>
        <begin position="37"/>
        <end position="40"/>
    </location>
</feature>
<name>A0A429ZU77_9ENTE</name>
<feature type="site" description="Interaction with substrate tRNA" evidence="10">
    <location>
        <position position="103"/>
    </location>
</feature>
<evidence type="ECO:0000313" key="14">
    <source>
        <dbReference type="EMBL" id="RST97217.1"/>
    </source>
</evidence>
<dbReference type="Gene3D" id="3.40.50.300">
    <property type="entry name" value="P-loop containing nucleotide triphosphate hydrolases"/>
    <property type="match status" value="1"/>
</dbReference>
<evidence type="ECO:0000256" key="2">
    <source>
        <dbReference type="ARBA" id="ARBA00003213"/>
    </source>
</evidence>
<sequence>MTKRQKVLVIIGPTAVGKTALSIELAQEYQGEIISGDSLQVYQGLDIGTAKVTEEEKAGVPHHLIDIRTLAESFSVADFQELAREKITEIAEAGKLPIVVGGTGLYIQALLFDFELGSQDKLLDTSQLRKELTELAELEGNVGVWERLRRQDSAAAESIHPNNLKRVIRGIELIELTGKSITEQKQTDFRDLSNSLYDVKLIALETERDLLYQRINQRVDQMMKADLLSEAKLFLDQRDSQGTQGIGYKEFFPYFDGEIELQVAVDQVKQNSRRYAKRQLTWFKNRMTAEWWDLVTKPEEQSKLVNEVGNWLDSGREQD</sequence>
<feature type="binding site" evidence="10">
    <location>
        <begin position="12"/>
        <end position="19"/>
    </location>
    <ligand>
        <name>ATP</name>
        <dbReference type="ChEBI" id="CHEBI:30616"/>
    </ligand>
</feature>
<comment type="cofactor">
    <cofactor evidence="1 10">
        <name>Mg(2+)</name>
        <dbReference type="ChEBI" id="CHEBI:18420"/>
    </cofactor>
</comment>
<evidence type="ECO:0000256" key="9">
    <source>
        <dbReference type="ARBA" id="ARBA00049563"/>
    </source>
</evidence>
<comment type="subunit">
    <text evidence="10">Monomer.</text>
</comment>
<keyword evidence="4 10" id="KW-0808">Transferase</keyword>
<dbReference type="PANTHER" id="PTHR11088">
    <property type="entry name" value="TRNA DIMETHYLALLYLTRANSFERASE"/>
    <property type="match status" value="1"/>
</dbReference>
<evidence type="ECO:0000256" key="12">
    <source>
        <dbReference type="RuleBase" id="RU003784"/>
    </source>
</evidence>
<dbReference type="InterPro" id="IPR018022">
    <property type="entry name" value="IPT"/>
</dbReference>
<dbReference type="GO" id="GO:0006400">
    <property type="term" value="P:tRNA modification"/>
    <property type="evidence" value="ECO:0007669"/>
    <property type="project" value="TreeGrafter"/>
</dbReference>
<dbReference type="GO" id="GO:0052381">
    <property type="term" value="F:tRNA dimethylallyltransferase activity"/>
    <property type="evidence" value="ECO:0007669"/>
    <property type="project" value="UniProtKB-UniRule"/>
</dbReference>
<dbReference type="Pfam" id="PF01715">
    <property type="entry name" value="IPPT"/>
    <property type="match status" value="1"/>
</dbReference>
<dbReference type="EC" id="2.5.1.75" evidence="10"/>
<evidence type="ECO:0000256" key="10">
    <source>
        <dbReference type="HAMAP-Rule" id="MF_00185"/>
    </source>
</evidence>
<dbReference type="AlphaFoldDB" id="A0A429ZU77"/>
<accession>A0A429ZU77</accession>
<evidence type="ECO:0000256" key="4">
    <source>
        <dbReference type="ARBA" id="ARBA00022679"/>
    </source>
</evidence>
<reference evidence="14 15" key="1">
    <citation type="submission" date="2017-05" db="EMBL/GenBank/DDBJ databases">
        <title>Vagococcus spp. assemblies.</title>
        <authorList>
            <person name="Gulvik C.A."/>
        </authorList>
    </citation>
    <scope>NUCLEOTIDE SEQUENCE [LARGE SCALE GENOMIC DNA]</scope>
    <source>
        <strain evidence="14 15">NCFB 2777</strain>
    </source>
</reference>
<evidence type="ECO:0000256" key="8">
    <source>
        <dbReference type="ARBA" id="ARBA00022842"/>
    </source>
</evidence>
<organism evidence="14 15">
    <name type="scientific">Vagococcus salmoninarum</name>
    <dbReference type="NCBI Taxonomy" id="2739"/>
    <lineage>
        <taxon>Bacteria</taxon>
        <taxon>Bacillati</taxon>
        <taxon>Bacillota</taxon>
        <taxon>Bacilli</taxon>
        <taxon>Lactobacillales</taxon>
        <taxon>Enterococcaceae</taxon>
        <taxon>Vagococcus</taxon>
    </lineage>
</organism>
<dbReference type="NCBIfam" id="TIGR00174">
    <property type="entry name" value="miaA"/>
    <property type="match status" value="1"/>
</dbReference>
<comment type="caution">
    <text evidence="10">Lacks conserved residue(s) required for the propagation of feature annotation.</text>
</comment>
<comment type="catalytic activity">
    <reaction evidence="9 10 11">
        <text>adenosine(37) in tRNA + dimethylallyl diphosphate = N(6)-dimethylallyladenosine(37) in tRNA + diphosphate</text>
        <dbReference type="Rhea" id="RHEA:26482"/>
        <dbReference type="Rhea" id="RHEA-COMP:10162"/>
        <dbReference type="Rhea" id="RHEA-COMP:10375"/>
        <dbReference type="ChEBI" id="CHEBI:33019"/>
        <dbReference type="ChEBI" id="CHEBI:57623"/>
        <dbReference type="ChEBI" id="CHEBI:74411"/>
        <dbReference type="ChEBI" id="CHEBI:74415"/>
        <dbReference type="EC" id="2.5.1.75"/>
    </reaction>
</comment>
<keyword evidence="6 10" id="KW-0547">Nucleotide-binding</keyword>
<dbReference type="GO" id="GO:0005524">
    <property type="term" value="F:ATP binding"/>
    <property type="evidence" value="ECO:0007669"/>
    <property type="project" value="UniProtKB-UniRule"/>
</dbReference>
<dbReference type="RefSeq" id="WP_126778419.1">
    <property type="nucleotide sequence ID" value="NZ_CP177121.1"/>
</dbReference>
<evidence type="ECO:0000256" key="11">
    <source>
        <dbReference type="RuleBase" id="RU003783"/>
    </source>
</evidence>
<evidence type="ECO:0000256" key="7">
    <source>
        <dbReference type="ARBA" id="ARBA00022840"/>
    </source>
</evidence>
<gene>
    <name evidence="10" type="primary">miaA</name>
    <name evidence="14" type="ORF">CBF35_02910</name>
</gene>
<feature type="binding site" evidence="10">
    <location>
        <begin position="14"/>
        <end position="19"/>
    </location>
    <ligand>
        <name>substrate</name>
    </ligand>
</feature>
<keyword evidence="15" id="KW-1185">Reference proteome</keyword>
<dbReference type="Proteomes" id="UP000287239">
    <property type="component" value="Unassembled WGS sequence"/>
</dbReference>
<dbReference type="SUPFAM" id="SSF52540">
    <property type="entry name" value="P-loop containing nucleoside triphosphate hydrolases"/>
    <property type="match status" value="2"/>
</dbReference>
<feature type="site" description="Interaction with substrate tRNA" evidence="10">
    <location>
        <position position="129"/>
    </location>
</feature>
<evidence type="ECO:0000256" key="5">
    <source>
        <dbReference type="ARBA" id="ARBA00022694"/>
    </source>
</evidence>
<dbReference type="InterPro" id="IPR039657">
    <property type="entry name" value="Dimethylallyltransferase"/>
</dbReference>
<keyword evidence="7 10" id="KW-0067">ATP-binding</keyword>
<dbReference type="Gene3D" id="1.10.20.140">
    <property type="match status" value="1"/>
</dbReference>
<evidence type="ECO:0000256" key="3">
    <source>
        <dbReference type="ARBA" id="ARBA00005842"/>
    </source>
</evidence>
<evidence type="ECO:0000256" key="6">
    <source>
        <dbReference type="ARBA" id="ARBA00022741"/>
    </source>
</evidence>
<comment type="function">
    <text evidence="2 10 12">Catalyzes the transfer of a dimethylallyl group onto the adenine at position 37 in tRNAs that read codons beginning with uridine, leading to the formation of N6-(dimethylallyl)adenosine (i(6)A).</text>
</comment>
<dbReference type="EMBL" id="NGJU01000003">
    <property type="protein sequence ID" value="RST97217.1"/>
    <property type="molecule type" value="Genomic_DNA"/>
</dbReference>
<proteinExistence type="inferred from homology"/>
<evidence type="ECO:0000313" key="15">
    <source>
        <dbReference type="Proteomes" id="UP000287239"/>
    </source>
</evidence>
<dbReference type="PANTHER" id="PTHR11088:SF60">
    <property type="entry name" value="TRNA DIMETHYLALLYLTRANSFERASE"/>
    <property type="match status" value="1"/>
</dbReference>
<dbReference type="GeneID" id="98567304"/>
<evidence type="ECO:0000256" key="13">
    <source>
        <dbReference type="RuleBase" id="RU003785"/>
    </source>
</evidence>
<dbReference type="InterPro" id="IPR027417">
    <property type="entry name" value="P-loop_NTPase"/>
</dbReference>
<protein>
    <recommendedName>
        <fullName evidence="10">tRNA dimethylallyltransferase</fullName>
        <ecNumber evidence="10">2.5.1.75</ecNumber>
    </recommendedName>
    <alternativeName>
        <fullName evidence="10">Dimethylallyl diphosphate:tRNA dimethylallyltransferase</fullName>
        <shortName evidence="10">DMAPP:tRNA dimethylallyltransferase</shortName>
        <shortName evidence="10">DMATase</shortName>
    </alternativeName>
    <alternativeName>
        <fullName evidence="10">Isopentenyl-diphosphate:tRNA isopentenyltransferase</fullName>
        <shortName evidence="10">IPP transferase</shortName>
        <shortName evidence="10">IPPT</shortName>
        <shortName evidence="10">IPTase</shortName>
    </alternativeName>
</protein>
<dbReference type="HAMAP" id="MF_00185">
    <property type="entry name" value="IPP_trans"/>
    <property type="match status" value="1"/>
</dbReference>
<dbReference type="OrthoDB" id="9776390at2"/>
<comment type="caution">
    <text evidence="14">The sequence shown here is derived from an EMBL/GenBank/DDBJ whole genome shotgun (WGS) entry which is preliminary data.</text>
</comment>
<comment type="similarity">
    <text evidence="3 10 13">Belongs to the IPP transferase family.</text>
</comment>
<keyword evidence="5 10" id="KW-0819">tRNA processing</keyword>
<evidence type="ECO:0000256" key="1">
    <source>
        <dbReference type="ARBA" id="ARBA00001946"/>
    </source>
</evidence>
<keyword evidence="8 10" id="KW-0460">Magnesium</keyword>